<name>F3YVQ9_DESAF</name>
<dbReference type="GO" id="GO:0017168">
    <property type="term" value="F:5-oxoprolinase (ATP-hydrolyzing) activity"/>
    <property type="evidence" value="ECO:0007669"/>
    <property type="project" value="TreeGrafter"/>
</dbReference>
<dbReference type="GO" id="GO:0005829">
    <property type="term" value="C:cytosol"/>
    <property type="evidence" value="ECO:0007669"/>
    <property type="project" value="TreeGrafter"/>
</dbReference>
<dbReference type="RefSeq" id="WP_014258709.1">
    <property type="nucleotide sequence ID" value="NC_016629.1"/>
</dbReference>
<feature type="domain" description="Hydantoinase A/oxoprolinase" evidence="1">
    <location>
        <begin position="178"/>
        <end position="456"/>
    </location>
</feature>
<dbReference type="STRING" id="690850.Desaf_0514"/>
<proteinExistence type="predicted"/>
<dbReference type="PANTHER" id="PTHR11365:SF2">
    <property type="entry name" value="5-OXOPROLINASE"/>
    <property type="match status" value="1"/>
</dbReference>
<dbReference type="InterPro" id="IPR045079">
    <property type="entry name" value="Oxoprolinase-like"/>
</dbReference>
<evidence type="ECO:0000259" key="2">
    <source>
        <dbReference type="Pfam" id="PF05378"/>
    </source>
</evidence>
<gene>
    <name evidence="3" type="ORF">Desaf_0514</name>
</gene>
<dbReference type="InterPro" id="IPR043129">
    <property type="entry name" value="ATPase_NBD"/>
</dbReference>
<dbReference type="Proteomes" id="UP000007844">
    <property type="component" value="Chromosome"/>
</dbReference>
<reference evidence="3 4" key="1">
    <citation type="journal article" date="2011" name="J. Bacteriol.">
        <title>Genome sequence of the mercury-methylating and pleomorphic Desulfovibrio africanus Strain Walvis Bay.</title>
        <authorList>
            <person name="Brown S.D."/>
            <person name="Wall J.D."/>
            <person name="Kucken A.M."/>
            <person name="Gilmour C.C."/>
            <person name="Podar M."/>
            <person name="Brandt C.C."/>
            <person name="Teshima H."/>
            <person name="Detter J.C."/>
            <person name="Han C.S."/>
            <person name="Land M.L."/>
            <person name="Lucas S."/>
            <person name="Han J."/>
            <person name="Pennacchio L."/>
            <person name="Nolan M."/>
            <person name="Pitluck S."/>
            <person name="Woyke T."/>
            <person name="Goodwin L."/>
            <person name="Palumbo A.V."/>
            <person name="Elias D.A."/>
        </authorList>
    </citation>
    <scope>NUCLEOTIDE SEQUENCE [LARGE SCALE GENOMIC DNA]</scope>
    <source>
        <strain evidence="3 4">Walvis Bay</strain>
    </source>
</reference>
<dbReference type="EMBL" id="CP003221">
    <property type="protein sequence ID" value="EGJ48867.1"/>
    <property type="molecule type" value="Genomic_DNA"/>
</dbReference>
<dbReference type="GO" id="GO:0006749">
    <property type="term" value="P:glutathione metabolic process"/>
    <property type="evidence" value="ECO:0007669"/>
    <property type="project" value="TreeGrafter"/>
</dbReference>
<feature type="domain" description="Hydantoinase/oxoprolinase N-terminal" evidence="2">
    <location>
        <begin position="3"/>
        <end position="157"/>
    </location>
</feature>
<dbReference type="InterPro" id="IPR008040">
    <property type="entry name" value="Hydant_A_N"/>
</dbReference>
<dbReference type="Pfam" id="PF01968">
    <property type="entry name" value="Hydantoinase_A"/>
    <property type="match status" value="1"/>
</dbReference>
<dbReference type="SUPFAM" id="SSF53067">
    <property type="entry name" value="Actin-like ATPase domain"/>
    <property type="match status" value="1"/>
</dbReference>
<protein>
    <submittedName>
        <fullName evidence="3">Hydantoinase/oxoprolinase</fullName>
    </submittedName>
</protein>
<evidence type="ECO:0000313" key="3">
    <source>
        <dbReference type="EMBL" id="EGJ48867.1"/>
    </source>
</evidence>
<organism evidence="3 4">
    <name type="scientific">Desulfocurvibacter africanus subsp. africanus str. Walvis Bay</name>
    <dbReference type="NCBI Taxonomy" id="690850"/>
    <lineage>
        <taxon>Bacteria</taxon>
        <taxon>Pseudomonadati</taxon>
        <taxon>Thermodesulfobacteriota</taxon>
        <taxon>Desulfovibrionia</taxon>
        <taxon>Desulfovibrionales</taxon>
        <taxon>Desulfovibrionaceae</taxon>
        <taxon>Desulfocurvibacter</taxon>
    </lineage>
</organism>
<dbReference type="KEGG" id="daf:Desaf_0514"/>
<evidence type="ECO:0000313" key="4">
    <source>
        <dbReference type="Proteomes" id="UP000007844"/>
    </source>
</evidence>
<dbReference type="PANTHER" id="PTHR11365">
    <property type="entry name" value="5-OXOPROLINASE RELATED"/>
    <property type="match status" value="1"/>
</dbReference>
<dbReference type="HOGENOM" id="CLU_014140_2_0_7"/>
<sequence>MLLGIDVGGTHTDAVVIDDTGIAATYKVKTDQKNLLHSVLAVLERVREEVPAGEIERLNLSTTLTTNALVEGKLEDVGVLVSGGPGLDPADFMVCRDYHVLPGSTDHRGTVVQELDADDVERAVRKCLDAGVRVFAAVTKFSPRNPAQETLIRDVIGKRADFVSLGHEMTGRLNFPRRIATAYFNSAVWRRFNTFCNAVTDSLDTFGMSPKVNILKADGGTIPLSIARRTPVESILSGPAASVMGLAAMCDIALDSVILDIGGTTTDMAVFVNGAPVMEYEGIHIGSHATLVRALKTHSIGVGGDSAIWFNGVVRVGPQRDGPCMADGGPRPTLTDALNFLGKSAYGDLQASRRGLDELAAKLGLTTQDLAERAVSAAVGRIREAVREMVDELNSRPVYTLRELLGERRIVPRKVYVVGGPAEALASELFKVFSLSVSVPRNYAVANAVGAALTRTTRGIELFADTERQQLFVPSLGYSRTLEERYGLKDAQRDATRLLLNSLREEGVPAREENVEITHASSFNMVNGSRLVGRNIRVKCQIKPGILHRYKNLAGTLC</sequence>
<keyword evidence="4" id="KW-1185">Reference proteome</keyword>
<dbReference type="eggNOG" id="COG0145">
    <property type="taxonomic scope" value="Bacteria"/>
</dbReference>
<dbReference type="Pfam" id="PF05378">
    <property type="entry name" value="Hydant_A_N"/>
    <property type="match status" value="1"/>
</dbReference>
<dbReference type="InterPro" id="IPR002821">
    <property type="entry name" value="Hydantoinase_A"/>
</dbReference>
<evidence type="ECO:0000259" key="1">
    <source>
        <dbReference type="Pfam" id="PF01968"/>
    </source>
</evidence>
<dbReference type="AlphaFoldDB" id="F3YVQ9"/>
<accession>F3YVQ9</accession>